<dbReference type="RefSeq" id="WP_377772387.1">
    <property type="nucleotide sequence ID" value="NZ_JBHUOQ010000001.1"/>
</dbReference>
<dbReference type="Pfam" id="PF06030">
    <property type="entry name" value="WxLIP_PGBD"/>
    <property type="match status" value="1"/>
</dbReference>
<feature type="domain" description="WxL Interacting Protein peptidoglycan binding" evidence="2">
    <location>
        <begin position="15"/>
        <end position="134"/>
    </location>
</feature>
<keyword evidence="5" id="KW-1185">Reference proteome</keyword>
<evidence type="ECO:0000256" key="1">
    <source>
        <dbReference type="SAM" id="Phobius"/>
    </source>
</evidence>
<keyword evidence="1" id="KW-0472">Membrane</keyword>
<feature type="transmembrane region" description="Helical" evidence="1">
    <location>
        <begin position="298"/>
        <end position="321"/>
    </location>
</feature>
<evidence type="ECO:0000313" key="5">
    <source>
        <dbReference type="Proteomes" id="UP001597519"/>
    </source>
</evidence>
<keyword evidence="1" id="KW-0812">Transmembrane</keyword>
<sequence length="326" mass="36398">MSTSKVSAEEDQVPFSVTPVLPENQVNEEVTYFDIEMTQNQRQNLEIIIHNSSDEEIELEISTHFAATNSNGVITYDGSIDTYHESMNYAFDDISSVNTEQITVEADSEETVVVNVEAPDESFDGMILGGIFVTQEADNNNEESAVDIINQYAYALAVQITEEGNDTEVEPDLGLESVSAGLINHRTGLQTTFYNPTPTLIQELHIKAEVFENGSDEPLFTEENESFNVAPNNVFNFPVSFNNERLEPGDYTFRATAENESHQWEFEETFEITEEEAEDGNEGAVELVEPEATQDNTLMYILLAIGAVVTLLLIVVIVLLLRRKKS</sequence>
<comment type="caution">
    <text evidence="4">The sequence shown here is derived from an EMBL/GenBank/DDBJ whole genome shotgun (WGS) entry which is preliminary data.</text>
</comment>
<evidence type="ECO:0000313" key="4">
    <source>
        <dbReference type="EMBL" id="MFD2829936.1"/>
    </source>
</evidence>
<dbReference type="Proteomes" id="UP001597519">
    <property type="component" value="Unassembled WGS sequence"/>
</dbReference>
<name>A0ABW5WT03_9STAP</name>
<dbReference type="InterPro" id="IPR021759">
    <property type="entry name" value="WxLIP_HBD"/>
</dbReference>
<gene>
    <name evidence="4" type="ORF">ACFSX4_05595</name>
</gene>
<proteinExistence type="predicted"/>
<dbReference type="Pfam" id="PF11797">
    <property type="entry name" value="WxLIP_HBD"/>
    <property type="match status" value="1"/>
</dbReference>
<keyword evidence="1" id="KW-1133">Transmembrane helix</keyword>
<accession>A0ABW5WT03</accession>
<dbReference type="EMBL" id="JBHUOQ010000001">
    <property type="protein sequence ID" value="MFD2829936.1"/>
    <property type="molecule type" value="Genomic_DNA"/>
</dbReference>
<organism evidence="4 5">
    <name type="scientific">Corticicoccus populi</name>
    <dbReference type="NCBI Taxonomy" id="1812821"/>
    <lineage>
        <taxon>Bacteria</taxon>
        <taxon>Bacillati</taxon>
        <taxon>Bacillota</taxon>
        <taxon>Bacilli</taxon>
        <taxon>Bacillales</taxon>
        <taxon>Staphylococcaceae</taxon>
        <taxon>Corticicoccus</taxon>
    </lineage>
</organism>
<evidence type="ECO:0000259" key="2">
    <source>
        <dbReference type="Pfam" id="PF06030"/>
    </source>
</evidence>
<reference evidence="5" key="1">
    <citation type="journal article" date="2019" name="Int. J. Syst. Evol. Microbiol.">
        <title>The Global Catalogue of Microorganisms (GCM) 10K type strain sequencing project: providing services to taxonomists for standard genome sequencing and annotation.</title>
        <authorList>
            <consortium name="The Broad Institute Genomics Platform"/>
            <consortium name="The Broad Institute Genome Sequencing Center for Infectious Disease"/>
            <person name="Wu L."/>
            <person name="Ma J."/>
        </authorList>
    </citation>
    <scope>NUCLEOTIDE SEQUENCE [LARGE SCALE GENOMIC DNA]</scope>
    <source>
        <strain evidence="5">KCTC 33575</strain>
    </source>
</reference>
<dbReference type="InterPro" id="IPR010317">
    <property type="entry name" value="WxLIP_PGBD"/>
</dbReference>
<protein>
    <submittedName>
        <fullName evidence="4">DUF916 and DUF3324 domain-containing protein</fullName>
    </submittedName>
</protein>
<feature type="domain" description="WxL Interacting Protein host binding" evidence="3">
    <location>
        <begin position="144"/>
        <end position="281"/>
    </location>
</feature>
<evidence type="ECO:0000259" key="3">
    <source>
        <dbReference type="Pfam" id="PF11797"/>
    </source>
</evidence>